<dbReference type="Proteomes" id="UP000831701">
    <property type="component" value="Chromosome 13"/>
</dbReference>
<comment type="caution">
    <text evidence="1">The sequence shown here is derived from an EMBL/GenBank/DDBJ whole genome shotgun (WGS) entry which is preliminary data.</text>
</comment>
<name>A0ACB8W9C7_9TELE</name>
<reference evidence="1" key="1">
    <citation type="submission" date="2022-04" db="EMBL/GenBank/DDBJ databases">
        <title>Jade perch genome.</title>
        <authorList>
            <person name="Chao B."/>
        </authorList>
    </citation>
    <scope>NUCLEOTIDE SEQUENCE</scope>
    <source>
        <strain evidence="1">CB-2022</strain>
    </source>
</reference>
<proteinExistence type="predicted"/>
<evidence type="ECO:0000313" key="2">
    <source>
        <dbReference type="Proteomes" id="UP000831701"/>
    </source>
</evidence>
<dbReference type="EMBL" id="CM041543">
    <property type="protein sequence ID" value="KAI3364063.1"/>
    <property type="molecule type" value="Genomic_DNA"/>
</dbReference>
<evidence type="ECO:0000313" key="1">
    <source>
        <dbReference type="EMBL" id="KAI3364063.1"/>
    </source>
</evidence>
<organism evidence="1 2">
    <name type="scientific">Scortum barcoo</name>
    <name type="common">barcoo grunter</name>
    <dbReference type="NCBI Taxonomy" id="214431"/>
    <lineage>
        <taxon>Eukaryota</taxon>
        <taxon>Metazoa</taxon>
        <taxon>Chordata</taxon>
        <taxon>Craniata</taxon>
        <taxon>Vertebrata</taxon>
        <taxon>Euteleostomi</taxon>
        <taxon>Actinopterygii</taxon>
        <taxon>Neopterygii</taxon>
        <taxon>Teleostei</taxon>
        <taxon>Neoteleostei</taxon>
        <taxon>Acanthomorphata</taxon>
        <taxon>Eupercaria</taxon>
        <taxon>Centrarchiformes</taxon>
        <taxon>Terapontoidei</taxon>
        <taxon>Terapontidae</taxon>
        <taxon>Scortum</taxon>
    </lineage>
</organism>
<protein>
    <submittedName>
        <fullName evidence="1">Uncharacterized protein</fullName>
    </submittedName>
</protein>
<gene>
    <name evidence="1" type="ORF">L3Q82_010892</name>
</gene>
<sequence length="133" mass="14981">MNWSRCRSLYLARKLPPEPVDLTGVPPEYYNLKEYSLPSRWLYNFSCPENKAMERFIGNYSQVAARSLLSPLLLVHSSGHPKQTKPAQEALHHSSFFDPARSHCAPVCSSLAAFLQPRPTMTCETKWTNGGIG</sequence>
<accession>A0ACB8W9C7</accession>
<keyword evidence="2" id="KW-1185">Reference proteome</keyword>